<protein>
    <recommendedName>
        <fullName evidence="12">Fucosyltransferase</fullName>
        <ecNumber evidence="12">2.4.1.-</ecNumber>
    </recommendedName>
</protein>
<evidence type="ECO:0000256" key="4">
    <source>
        <dbReference type="ARBA" id="ARBA00022676"/>
    </source>
</evidence>
<evidence type="ECO:0000256" key="5">
    <source>
        <dbReference type="ARBA" id="ARBA00022679"/>
    </source>
</evidence>
<evidence type="ECO:0000313" key="15">
    <source>
        <dbReference type="EMBL" id="KAL3875043.1"/>
    </source>
</evidence>
<evidence type="ECO:0000256" key="12">
    <source>
        <dbReference type="RuleBase" id="RU003832"/>
    </source>
</evidence>
<dbReference type="Pfam" id="PF00852">
    <property type="entry name" value="Glyco_transf_10"/>
    <property type="match status" value="1"/>
</dbReference>
<dbReference type="EC" id="2.4.1.-" evidence="12"/>
<keyword evidence="10 12" id="KW-0472">Membrane</keyword>
<dbReference type="SUPFAM" id="SSF53756">
    <property type="entry name" value="UDP-Glycosyltransferase/glycogen phosphorylase"/>
    <property type="match status" value="1"/>
</dbReference>
<evidence type="ECO:0000256" key="6">
    <source>
        <dbReference type="ARBA" id="ARBA00022692"/>
    </source>
</evidence>
<dbReference type="GO" id="GO:0032580">
    <property type="term" value="C:Golgi cisterna membrane"/>
    <property type="evidence" value="ECO:0007669"/>
    <property type="project" value="UniProtKB-SubCell"/>
</dbReference>
<evidence type="ECO:0000256" key="10">
    <source>
        <dbReference type="ARBA" id="ARBA00023136"/>
    </source>
</evidence>
<evidence type="ECO:0000256" key="8">
    <source>
        <dbReference type="ARBA" id="ARBA00022989"/>
    </source>
</evidence>
<evidence type="ECO:0000259" key="14">
    <source>
        <dbReference type="Pfam" id="PF17039"/>
    </source>
</evidence>
<dbReference type="AlphaFoldDB" id="A0ABD3WP85"/>
<evidence type="ECO:0000256" key="11">
    <source>
        <dbReference type="ARBA" id="ARBA00023180"/>
    </source>
</evidence>
<dbReference type="InterPro" id="IPR055270">
    <property type="entry name" value="Glyco_tran_10_C"/>
</dbReference>
<dbReference type="FunFam" id="3.40.50.11660:FF:000002">
    <property type="entry name" value="Alpha-(1,3)-fucosyltransferase"/>
    <property type="match status" value="1"/>
</dbReference>
<dbReference type="InterPro" id="IPR038577">
    <property type="entry name" value="GT10-like_C_sf"/>
</dbReference>
<feature type="domain" description="Fucosyltransferase N-terminal" evidence="14">
    <location>
        <begin position="18"/>
        <end position="58"/>
    </location>
</feature>
<comment type="subcellular location">
    <subcellularLocation>
        <location evidence="1">Golgi apparatus membrane</location>
        <topology evidence="1">Single-pass type II membrane protein</topology>
    </subcellularLocation>
    <subcellularLocation>
        <location evidence="12">Golgi apparatus</location>
        <location evidence="12">Golgi stack membrane</location>
        <topology evidence="12">Single-pass type II membrane protein</topology>
    </subcellularLocation>
</comment>
<keyword evidence="11" id="KW-0325">Glycoprotein</keyword>
<name>A0ABD3WP85_SINWO</name>
<reference evidence="15 16" key="1">
    <citation type="submission" date="2024-11" db="EMBL/GenBank/DDBJ databases">
        <title>Chromosome-level genome assembly of the freshwater bivalve Anodonta woodiana.</title>
        <authorList>
            <person name="Chen X."/>
        </authorList>
    </citation>
    <scope>NUCLEOTIDE SEQUENCE [LARGE SCALE GENOMIC DNA]</scope>
    <source>
        <strain evidence="15">MN2024</strain>
        <tissue evidence="15">Gills</tissue>
    </source>
</reference>
<keyword evidence="4 12" id="KW-0328">Glycosyltransferase</keyword>
<evidence type="ECO:0000313" key="16">
    <source>
        <dbReference type="Proteomes" id="UP001634394"/>
    </source>
</evidence>
<keyword evidence="7" id="KW-0735">Signal-anchor</keyword>
<gene>
    <name evidence="15" type="ORF">ACJMK2_037982</name>
</gene>
<dbReference type="Pfam" id="PF17039">
    <property type="entry name" value="Glyco_tran_10_N"/>
    <property type="match status" value="1"/>
</dbReference>
<feature type="transmembrane region" description="Helical" evidence="12">
    <location>
        <begin position="6"/>
        <end position="22"/>
    </location>
</feature>
<dbReference type="Proteomes" id="UP001634394">
    <property type="component" value="Unassembled WGS sequence"/>
</dbReference>
<dbReference type="Gene3D" id="3.40.50.11660">
    <property type="entry name" value="Glycosyl transferase family 10, C-terminal domain"/>
    <property type="match status" value="1"/>
</dbReference>
<evidence type="ECO:0000256" key="7">
    <source>
        <dbReference type="ARBA" id="ARBA00022968"/>
    </source>
</evidence>
<dbReference type="EMBL" id="JBJQND010000006">
    <property type="protein sequence ID" value="KAL3875043.1"/>
    <property type="molecule type" value="Genomic_DNA"/>
</dbReference>
<sequence length="281" mass="33607">MIIYKLTVFLLVDWIVFVWIIYHTEPLSKMWGNLRVFNGVFNWTQTYRRDSDIFNPYGEFRPTTNEETQSVTKHLVSKNYFREKNNSALIINSYCNDNARRFRIVDILSKYIKVDKYGECGSGCPDNRDSCENLHPSYKFYLAFENSYCRDYITEKYWRRPMYHQIPIVAWRQNYSGLVVPNSYINVFDFPDIGAAGRYIAEVDRNETLFNSYFEWMKHYKTYGRCDLCRTCEALHTKRIPHQVYSNFEGWLTDDTCQKSTQYSICDKVMYDCNIELTITK</sequence>
<dbReference type="InterPro" id="IPR001503">
    <property type="entry name" value="Glyco_trans_10"/>
</dbReference>
<keyword evidence="6 12" id="KW-0812">Transmembrane</keyword>
<keyword evidence="5 12" id="KW-0808">Transferase</keyword>
<dbReference type="PANTHER" id="PTHR48438:SF1">
    <property type="entry name" value="ALPHA-(1,3)-FUCOSYLTRANSFERASE C-RELATED"/>
    <property type="match status" value="1"/>
</dbReference>
<keyword evidence="9 12" id="KW-0333">Golgi apparatus</keyword>
<comment type="pathway">
    <text evidence="2">Protein modification; protein glycosylation.</text>
</comment>
<dbReference type="GO" id="GO:0008417">
    <property type="term" value="F:fucosyltransferase activity"/>
    <property type="evidence" value="ECO:0007669"/>
    <property type="project" value="UniProtKB-ARBA"/>
</dbReference>
<evidence type="ECO:0000256" key="2">
    <source>
        <dbReference type="ARBA" id="ARBA00004922"/>
    </source>
</evidence>
<evidence type="ECO:0000256" key="3">
    <source>
        <dbReference type="ARBA" id="ARBA00008919"/>
    </source>
</evidence>
<evidence type="ECO:0000259" key="13">
    <source>
        <dbReference type="Pfam" id="PF00852"/>
    </source>
</evidence>
<feature type="domain" description="Fucosyltransferase C-terminal" evidence="13">
    <location>
        <begin position="82"/>
        <end position="251"/>
    </location>
</feature>
<evidence type="ECO:0000256" key="1">
    <source>
        <dbReference type="ARBA" id="ARBA00004323"/>
    </source>
</evidence>
<dbReference type="GO" id="GO:0000139">
    <property type="term" value="C:Golgi membrane"/>
    <property type="evidence" value="ECO:0007669"/>
    <property type="project" value="UniProtKB-SubCell"/>
</dbReference>
<evidence type="ECO:0000256" key="9">
    <source>
        <dbReference type="ARBA" id="ARBA00023034"/>
    </source>
</evidence>
<keyword evidence="16" id="KW-1185">Reference proteome</keyword>
<dbReference type="PANTHER" id="PTHR48438">
    <property type="entry name" value="ALPHA-(1,3)-FUCOSYLTRANSFERASE C-RELATED"/>
    <property type="match status" value="1"/>
</dbReference>
<keyword evidence="8 12" id="KW-1133">Transmembrane helix</keyword>
<comment type="caution">
    <text evidence="15">The sequence shown here is derived from an EMBL/GenBank/DDBJ whole genome shotgun (WGS) entry which is preliminary data.</text>
</comment>
<dbReference type="InterPro" id="IPR031481">
    <property type="entry name" value="Glyco_tran_10_N"/>
</dbReference>
<organism evidence="15 16">
    <name type="scientific">Sinanodonta woodiana</name>
    <name type="common">Chinese pond mussel</name>
    <name type="synonym">Anodonta woodiana</name>
    <dbReference type="NCBI Taxonomy" id="1069815"/>
    <lineage>
        <taxon>Eukaryota</taxon>
        <taxon>Metazoa</taxon>
        <taxon>Spiralia</taxon>
        <taxon>Lophotrochozoa</taxon>
        <taxon>Mollusca</taxon>
        <taxon>Bivalvia</taxon>
        <taxon>Autobranchia</taxon>
        <taxon>Heteroconchia</taxon>
        <taxon>Palaeoheterodonta</taxon>
        <taxon>Unionida</taxon>
        <taxon>Unionoidea</taxon>
        <taxon>Unionidae</taxon>
        <taxon>Unioninae</taxon>
        <taxon>Sinanodonta</taxon>
    </lineage>
</organism>
<comment type="similarity">
    <text evidence="3 12">Belongs to the glycosyltransferase 10 family.</text>
</comment>
<accession>A0ABD3WP85</accession>
<proteinExistence type="inferred from homology"/>